<evidence type="ECO:0000256" key="3">
    <source>
        <dbReference type="PROSITE-ProRule" id="PRU00182"/>
    </source>
</evidence>
<evidence type="ECO:0000256" key="4">
    <source>
        <dbReference type="SAM" id="MobiDB-lite"/>
    </source>
</evidence>
<dbReference type="InterPro" id="IPR036986">
    <property type="entry name" value="S4_RNA-bd_sf"/>
</dbReference>
<keyword evidence="1 3" id="KW-0694">RNA-binding</keyword>
<organism evidence="7 8">
    <name type="scientific">Nitratidesulfovibrio liaohensis</name>
    <dbReference type="NCBI Taxonomy" id="2604158"/>
    <lineage>
        <taxon>Bacteria</taxon>
        <taxon>Pseudomonadati</taxon>
        <taxon>Thermodesulfobacteriota</taxon>
        <taxon>Desulfovibrionia</taxon>
        <taxon>Desulfovibrionales</taxon>
        <taxon>Desulfovibrionaceae</taxon>
        <taxon>Nitratidesulfovibrio</taxon>
    </lineage>
</organism>
<feature type="region of interest" description="Disordered" evidence="4">
    <location>
        <begin position="1"/>
        <end position="23"/>
    </location>
</feature>
<evidence type="ECO:0000259" key="6">
    <source>
        <dbReference type="Pfam" id="PF01728"/>
    </source>
</evidence>
<dbReference type="PROSITE" id="PS50889">
    <property type="entry name" value="S4"/>
    <property type="match status" value="1"/>
</dbReference>
<dbReference type="Gene3D" id="3.10.290.10">
    <property type="entry name" value="RNA-binding S4 domain"/>
    <property type="match status" value="1"/>
</dbReference>
<dbReference type="Gene3D" id="3.40.50.150">
    <property type="entry name" value="Vaccinia Virus protein VP39"/>
    <property type="match status" value="1"/>
</dbReference>
<dbReference type="Proteomes" id="UP001180616">
    <property type="component" value="Chromosome"/>
</dbReference>
<keyword evidence="7" id="KW-0808">Transferase</keyword>
<sequence>MSGHGASAEAVVPRIRPAKPAKKERADQLVFEAGLAESREQAKRLIMAGQVVVLPEGDGDEDGADVPDLAKTPERAVKVDKPGHKYPVTTRFELFGRERFVSRGAYKLLTAIEYFGLDVTGFVCLDAGASTGGFTDCLLQHGAARVYSVDVGHNQLHERLRADARVVSHEHTNLRTAPPELIPEPVDLVVADVSFISLTLVLAPCLQWLKPGGRVVALVKPQFEVGPGQTEKGVVRDPALRQAAVDKVVAYCRDALGLDLEGVVPSAITGPKGNQEYLAAFRRR</sequence>
<dbReference type="GO" id="GO:0032259">
    <property type="term" value="P:methylation"/>
    <property type="evidence" value="ECO:0007669"/>
    <property type="project" value="UniProtKB-KW"/>
</dbReference>
<dbReference type="GO" id="GO:0008168">
    <property type="term" value="F:methyltransferase activity"/>
    <property type="evidence" value="ECO:0007669"/>
    <property type="project" value="UniProtKB-KW"/>
</dbReference>
<dbReference type="SUPFAM" id="SSF53335">
    <property type="entry name" value="S-adenosyl-L-methionine-dependent methyltransferases"/>
    <property type="match status" value="1"/>
</dbReference>
<feature type="domain" description="Ribosomal RNA methyltransferase FtsJ" evidence="6">
    <location>
        <begin position="100"/>
        <end position="282"/>
    </location>
</feature>
<protein>
    <submittedName>
        <fullName evidence="7">TlyA family RNA methyltransferase</fullName>
    </submittedName>
</protein>
<dbReference type="EMBL" id="CP133659">
    <property type="protein sequence ID" value="WMW67282.1"/>
    <property type="molecule type" value="Genomic_DNA"/>
</dbReference>
<feature type="domain" description="RNA-binding S4" evidence="5">
    <location>
        <begin position="25"/>
        <end position="53"/>
    </location>
</feature>
<evidence type="ECO:0000313" key="7">
    <source>
        <dbReference type="EMBL" id="WMW67282.1"/>
    </source>
</evidence>
<gene>
    <name evidence="7" type="ORF">KPS_001720</name>
</gene>
<dbReference type="PANTHER" id="PTHR32319">
    <property type="entry name" value="BACTERIAL HEMOLYSIN-LIKE PROTEIN"/>
    <property type="match status" value="1"/>
</dbReference>
<dbReference type="InterPro" id="IPR029063">
    <property type="entry name" value="SAM-dependent_MTases_sf"/>
</dbReference>
<proteinExistence type="inferred from homology"/>
<dbReference type="InterPro" id="IPR047048">
    <property type="entry name" value="TlyA"/>
</dbReference>
<accession>A0ABY9R7U1</accession>
<dbReference type="CDD" id="cd00165">
    <property type="entry name" value="S4"/>
    <property type="match status" value="1"/>
</dbReference>
<dbReference type="InterPro" id="IPR004538">
    <property type="entry name" value="Hemolysin_A/TlyA"/>
</dbReference>
<dbReference type="SUPFAM" id="SSF55174">
    <property type="entry name" value="Alpha-L RNA-binding motif"/>
    <property type="match status" value="1"/>
</dbReference>
<dbReference type="InterPro" id="IPR002942">
    <property type="entry name" value="S4_RNA-bd"/>
</dbReference>
<evidence type="ECO:0000313" key="8">
    <source>
        <dbReference type="Proteomes" id="UP001180616"/>
    </source>
</evidence>
<name>A0ABY9R7U1_9BACT</name>
<reference evidence="7" key="1">
    <citation type="submission" date="2023-09" db="EMBL/GenBank/DDBJ databases">
        <authorList>
            <consortium name="CW5 consortium"/>
            <person name="Lu C.-W."/>
        </authorList>
    </citation>
    <scope>NUCLEOTIDE SEQUENCE</scope>
    <source>
        <strain evidence="7">KPS</strain>
    </source>
</reference>
<comment type="similarity">
    <text evidence="2">Belongs to the TlyA family.</text>
</comment>
<dbReference type="InterPro" id="IPR002877">
    <property type="entry name" value="RNA_MeTrfase_FtsJ_dom"/>
</dbReference>
<evidence type="ECO:0000256" key="1">
    <source>
        <dbReference type="ARBA" id="ARBA00022884"/>
    </source>
</evidence>
<evidence type="ECO:0000256" key="2">
    <source>
        <dbReference type="ARBA" id="ARBA00029460"/>
    </source>
</evidence>
<dbReference type="PIRSF" id="PIRSF005578">
    <property type="entry name" value="TlyA"/>
    <property type="match status" value="1"/>
</dbReference>
<keyword evidence="7" id="KW-0489">Methyltransferase</keyword>
<evidence type="ECO:0000259" key="5">
    <source>
        <dbReference type="Pfam" id="PF01479"/>
    </source>
</evidence>
<dbReference type="CDD" id="cd02440">
    <property type="entry name" value="AdoMet_MTases"/>
    <property type="match status" value="1"/>
</dbReference>
<dbReference type="Pfam" id="PF01728">
    <property type="entry name" value="FtsJ"/>
    <property type="match status" value="1"/>
</dbReference>
<dbReference type="Pfam" id="PF01479">
    <property type="entry name" value="S4"/>
    <property type="match status" value="1"/>
</dbReference>
<keyword evidence="8" id="KW-1185">Reference proteome</keyword>
<dbReference type="PANTHER" id="PTHR32319:SF0">
    <property type="entry name" value="BACTERIAL HEMOLYSIN-LIKE PROTEIN"/>
    <property type="match status" value="1"/>
</dbReference>